<dbReference type="Proteomes" id="UP001266099">
    <property type="component" value="Unassembled WGS sequence"/>
</dbReference>
<keyword evidence="2" id="KW-1185">Reference proteome</keyword>
<keyword evidence="1" id="KW-0418">Kinase</keyword>
<evidence type="ECO:0000313" key="1">
    <source>
        <dbReference type="EMBL" id="MDR6938546.1"/>
    </source>
</evidence>
<dbReference type="EMBL" id="JAVDUJ010000001">
    <property type="protein sequence ID" value="MDR6938546.1"/>
    <property type="molecule type" value="Genomic_DNA"/>
</dbReference>
<accession>A0ABU1SZR7</accession>
<name>A0ABU1SZR7_9ACTO</name>
<dbReference type="Gene3D" id="3.30.565.10">
    <property type="entry name" value="Histidine kinase-like ATPase, C-terminal domain"/>
    <property type="match status" value="1"/>
</dbReference>
<dbReference type="InterPro" id="IPR036890">
    <property type="entry name" value="HATPase_C_sf"/>
</dbReference>
<organism evidence="1 2">
    <name type="scientific">Arcanobacterium hippocoleae</name>
    <dbReference type="NCBI Taxonomy" id="149017"/>
    <lineage>
        <taxon>Bacteria</taxon>
        <taxon>Bacillati</taxon>
        <taxon>Actinomycetota</taxon>
        <taxon>Actinomycetes</taxon>
        <taxon>Actinomycetales</taxon>
        <taxon>Actinomycetaceae</taxon>
        <taxon>Arcanobacterium</taxon>
    </lineage>
</organism>
<evidence type="ECO:0000313" key="2">
    <source>
        <dbReference type="Proteomes" id="UP001266099"/>
    </source>
</evidence>
<reference evidence="1 2" key="1">
    <citation type="submission" date="2023-07" db="EMBL/GenBank/DDBJ databases">
        <title>Sequencing the genomes of 1000 actinobacteria strains.</title>
        <authorList>
            <person name="Klenk H.-P."/>
        </authorList>
    </citation>
    <scope>NUCLEOTIDE SEQUENCE [LARGE SCALE GENOMIC DNA]</scope>
    <source>
        <strain evidence="1 2">DSM 15539</strain>
    </source>
</reference>
<keyword evidence="1" id="KW-0808">Transferase</keyword>
<sequence>MHDTTAKDLAHVAILAQDVATRHPELSGELSPLVAAATEASRRIRPMILSIDTAASKAPLSQVVWQAAQMLKTSRITLDTVIPDDLDNAVTRQQHLTGALAVRGCAANILKYAPADSVANLVIDTDAEPGVLAISLSNKIADTPVTSGMSSGYGLANLGSRIR</sequence>
<gene>
    <name evidence="1" type="ORF">J2S36_000089</name>
</gene>
<protein>
    <submittedName>
        <fullName evidence="1">Signal transduction histidine kinase</fullName>
    </submittedName>
</protein>
<dbReference type="RefSeq" id="WP_309954458.1">
    <property type="nucleotide sequence ID" value="NZ_JAVDUJ010000001.1"/>
</dbReference>
<proteinExistence type="predicted"/>
<comment type="caution">
    <text evidence="1">The sequence shown here is derived from an EMBL/GenBank/DDBJ whole genome shotgun (WGS) entry which is preliminary data.</text>
</comment>
<dbReference type="GO" id="GO:0016301">
    <property type="term" value="F:kinase activity"/>
    <property type="evidence" value="ECO:0007669"/>
    <property type="project" value="UniProtKB-KW"/>
</dbReference>